<feature type="domain" description="Doubled CXXCH motif" evidence="1">
    <location>
        <begin position="111"/>
        <end position="143"/>
    </location>
</feature>
<sequence>MRVNFLLSTSLFLLFTGISYAVPGGGFKRVVSKNATDTFNPQEIKEELTFEYIHIHAFGDGKNSCLYCHKTDSPSKKDVKRVSGELVCYECHREVYERIDSHLYHHKNIRNCVMCHDPHQSDNIAMLKGDGITVCMRCHATNKAGYCVHPQGEKHLDPRNGQPVTCISCHFTMGTDYKYLLKKNGESALCYQCHSPKRYK</sequence>
<evidence type="ECO:0000259" key="1">
    <source>
        <dbReference type="Pfam" id="PF09699"/>
    </source>
</evidence>
<dbReference type="Gene3D" id="3.90.10.10">
    <property type="entry name" value="Cytochrome C3"/>
    <property type="match status" value="1"/>
</dbReference>
<reference evidence="3" key="1">
    <citation type="submission" date="2017-06" db="EMBL/GenBank/DDBJ databases">
        <authorList>
            <person name="Varghese N."/>
            <person name="Submissions S."/>
        </authorList>
    </citation>
    <scope>NUCLEOTIDE SEQUENCE [LARGE SCALE GENOMIC DNA]</scope>
    <source>
        <strain evidence="3">DSM 15668</strain>
    </source>
</reference>
<keyword evidence="3" id="KW-1185">Reference proteome</keyword>
<dbReference type="EMBL" id="FZOB01000003">
    <property type="protein sequence ID" value="SNR70396.1"/>
    <property type="molecule type" value="Genomic_DNA"/>
</dbReference>
<dbReference type="NCBIfam" id="TIGR01905">
    <property type="entry name" value="paired_CXXCH_1"/>
    <property type="match status" value="2"/>
</dbReference>
<evidence type="ECO:0000313" key="3">
    <source>
        <dbReference type="Proteomes" id="UP000198405"/>
    </source>
</evidence>
<organism evidence="2 3">
    <name type="scientific">Desulfurobacterium atlanticum</name>
    <dbReference type="NCBI Taxonomy" id="240169"/>
    <lineage>
        <taxon>Bacteria</taxon>
        <taxon>Pseudomonadati</taxon>
        <taxon>Aquificota</taxon>
        <taxon>Aquificia</taxon>
        <taxon>Desulfurobacteriales</taxon>
        <taxon>Desulfurobacteriaceae</taxon>
        <taxon>Desulfurobacterium</taxon>
    </lineage>
</organism>
<gene>
    <name evidence="2" type="ORF">SAMN06265340_103143</name>
</gene>
<dbReference type="SUPFAM" id="SSF48695">
    <property type="entry name" value="Multiheme cytochromes"/>
    <property type="match status" value="1"/>
</dbReference>
<proteinExistence type="predicted"/>
<dbReference type="InterPro" id="IPR010177">
    <property type="entry name" value="Paired_CXXCH_1"/>
</dbReference>
<name>A0A238YGM6_9BACT</name>
<dbReference type="AlphaFoldDB" id="A0A238YGM6"/>
<dbReference type="Pfam" id="PF09699">
    <property type="entry name" value="Paired_CXXCH_1"/>
    <property type="match status" value="2"/>
</dbReference>
<evidence type="ECO:0000313" key="2">
    <source>
        <dbReference type="EMBL" id="SNR70396.1"/>
    </source>
</evidence>
<dbReference type="RefSeq" id="WP_089322687.1">
    <property type="nucleotide sequence ID" value="NZ_FZOB01000003.1"/>
</dbReference>
<dbReference type="Proteomes" id="UP000198405">
    <property type="component" value="Unassembled WGS sequence"/>
</dbReference>
<accession>A0A238YGM6</accession>
<feature type="domain" description="Doubled CXXCH motif" evidence="1">
    <location>
        <begin position="165"/>
        <end position="198"/>
    </location>
</feature>
<dbReference type="OrthoDB" id="9783375at2"/>
<protein>
    <submittedName>
        <fullName evidence="2">Doubled CXXCH domain-containing protein</fullName>
    </submittedName>
</protein>
<dbReference type="InterPro" id="IPR036280">
    <property type="entry name" value="Multihaem_cyt_sf"/>
</dbReference>